<organism evidence="2 3">
    <name type="scientific">Gottschalkia purinilytica</name>
    <name type="common">Clostridium purinilyticum</name>
    <dbReference type="NCBI Taxonomy" id="1503"/>
    <lineage>
        <taxon>Bacteria</taxon>
        <taxon>Bacillati</taxon>
        <taxon>Bacillota</taxon>
        <taxon>Tissierellia</taxon>
        <taxon>Tissierellales</taxon>
        <taxon>Gottschalkiaceae</taxon>
        <taxon>Gottschalkia</taxon>
    </lineage>
</organism>
<evidence type="ECO:0000313" key="2">
    <source>
        <dbReference type="EMBL" id="KNF07994.1"/>
    </source>
</evidence>
<comment type="caution">
    <text evidence="2">The sequence shown here is derived from an EMBL/GenBank/DDBJ whole genome shotgun (WGS) entry which is preliminary data.</text>
</comment>
<keyword evidence="1" id="KW-0732">Signal</keyword>
<feature type="chain" id="PRO_5005551008" description="DUF1002 domain-containing protein" evidence="1">
    <location>
        <begin position="21"/>
        <end position="284"/>
    </location>
</feature>
<keyword evidence="3" id="KW-1185">Reference proteome</keyword>
<gene>
    <name evidence="2" type="ORF">CLPU_10c00480</name>
</gene>
<reference evidence="3" key="1">
    <citation type="submission" date="2015-07" db="EMBL/GenBank/DDBJ databases">
        <title>Draft genome sequence of the purine-degrading Gottschalkia purinilyticum DSM 1384 (formerly Clostridium purinilyticum).</title>
        <authorList>
            <person name="Poehlein A."/>
            <person name="Schiel-Bengelsdorf B."/>
            <person name="Bengelsdorf F.R."/>
            <person name="Daniel R."/>
            <person name="Duerre P."/>
        </authorList>
    </citation>
    <scope>NUCLEOTIDE SEQUENCE [LARGE SCALE GENOMIC DNA]</scope>
    <source>
        <strain evidence="3">DSM 1384</strain>
    </source>
</reference>
<dbReference type="Proteomes" id="UP000037267">
    <property type="component" value="Unassembled WGS sequence"/>
</dbReference>
<dbReference type="Pfam" id="PF06207">
    <property type="entry name" value="DUF1002"/>
    <property type="match status" value="1"/>
</dbReference>
<proteinExistence type="predicted"/>
<evidence type="ECO:0000313" key="3">
    <source>
        <dbReference type="Proteomes" id="UP000037267"/>
    </source>
</evidence>
<feature type="signal peptide" evidence="1">
    <location>
        <begin position="1"/>
        <end position="20"/>
    </location>
</feature>
<evidence type="ECO:0000256" key="1">
    <source>
        <dbReference type="SAM" id="SignalP"/>
    </source>
</evidence>
<dbReference type="InterPro" id="IPR009343">
    <property type="entry name" value="DUF1002"/>
</dbReference>
<protein>
    <recommendedName>
        <fullName evidence="4">DUF1002 domain-containing protein</fullName>
    </recommendedName>
</protein>
<dbReference type="OrthoDB" id="9810153at2"/>
<sequence>MKKALSILLMVVMMTSSVFATSSNKVVVSIGKDLNKEQREQMLDLFGVDENVNIVEVTNSEERKYLGNHVSSKLLGTRAISCSYVEELSSGSGIQAQVYNVTWVTKEMVTNALVTAGVKDAKVKVAAPFNVSGTAALTGIIKAFEDATGKNISEEEKEIANEEIAKTGELGQEIGKDEASQLIQSVKEQVVEKNAEKPEEIKQIVNDTSEQLNITLNKEQVQKIVELMEKISKLDLDLGEIKGQLKNITDKLGDLTKNNEEVKSILGRILDFVKGIFEGLFGSK</sequence>
<name>A0A0L0W8Z0_GOTPU</name>
<dbReference type="EMBL" id="LGSS01000010">
    <property type="protein sequence ID" value="KNF07994.1"/>
    <property type="molecule type" value="Genomic_DNA"/>
</dbReference>
<dbReference type="AlphaFoldDB" id="A0A0L0W8Z0"/>
<dbReference type="STRING" id="1503.CLPU_10c00480"/>
<dbReference type="RefSeq" id="WP_082154184.1">
    <property type="nucleotide sequence ID" value="NZ_LGSS01000010.1"/>
</dbReference>
<evidence type="ECO:0008006" key="4">
    <source>
        <dbReference type="Google" id="ProtNLM"/>
    </source>
</evidence>
<accession>A0A0L0W8Z0</accession>
<dbReference type="PATRIC" id="fig|1503.3.peg.49"/>